<feature type="transmembrane region" description="Helical" evidence="2">
    <location>
        <begin position="303"/>
        <end position="331"/>
    </location>
</feature>
<name>A0AAJ0GPR8_9PEZI</name>
<sequence length="498" mass="55750">MGAHVSTTSCAAHYNITPNCSVVLAQDDSTALLLGQSAYGEFQGDPDIAGIGVLGAFLCVTAASLLLSIASIAWWWAKNIFGFLDHITREEKSLRNWQLSIAGIIEALIVTCSDQQVFTGGAYAITLRYAKACSISAYHYNIVASILLVTCATHLMAITVARHYWKHPFVGVLRIAVTSLLFIITGVLLANRDSEANKFPTKVPDDTEQYSLMLLPASCFQGGHLTLASEVQKTLKVGSAEAFFTGQLHGWPNYVIMFLFYMIAVAMSLGRIIRRGKGRDGNRNKFMHSLKRVFPFFFRIKRVFYLFFGCYLLAGIGISTWTVAAAAIYVFRLRWWVSNSGWMQLNNNQNPENDPSTFGQLVPLLLMSLTVFTFLQIVSERVHARRIRDKGFDYASLRGSSGASYEPFSQSPRTRYSAVSVLETGSMRDHDHRGHVPENEQQLYDPAQYDDNDNTVQEKEKHEPVVTVALVQEPDDMDVAEYKRYADRDHGNVPDYDK</sequence>
<feature type="transmembrane region" description="Helical" evidence="2">
    <location>
        <begin position="254"/>
        <end position="273"/>
    </location>
</feature>
<dbReference type="AlphaFoldDB" id="A0AAJ0GPR8"/>
<feature type="transmembrane region" description="Helical" evidence="2">
    <location>
        <begin position="48"/>
        <end position="76"/>
    </location>
</feature>
<dbReference type="GeneID" id="87886898"/>
<dbReference type="Proteomes" id="UP001273166">
    <property type="component" value="Unassembled WGS sequence"/>
</dbReference>
<dbReference type="InterPro" id="IPR053018">
    <property type="entry name" value="Elsinochrome_Biosynth-Asso"/>
</dbReference>
<keyword evidence="2" id="KW-0812">Transmembrane</keyword>
<feature type="transmembrane region" description="Helical" evidence="2">
    <location>
        <begin position="172"/>
        <end position="190"/>
    </location>
</feature>
<evidence type="ECO:0000256" key="1">
    <source>
        <dbReference type="SAM" id="MobiDB-lite"/>
    </source>
</evidence>
<keyword evidence="4" id="KW-1185">Reference proteome</keyword>
<dbReference type="PANTHER" id="PTHR37577">
    <property type="entry name" value="INTEGRAL MEMBRANE PROTEIN"/>
    <property type="match status" value="1"/>
</dbReference>
<proteinExistence type="predicted"/>
<evidence type="ECO:0000313" key="3">
    <source>
        <dbReference type="EMBL" id="KAK3303645.1"/>
    </source>
</evidence>
<organism evidence="3 4">
    <name type="scientific">Chaetomium strumarium</name>
    <dbReference type="NCBI Taxonomy" id="1170767"/>
    <lineage>
        <taxon>Eukaryota</taxon>
        <taxon>Fungi</taxon>
        <taxon>Dikarya</taxon>
        <taxon>Ascomycota</taxon>
        <taxon>Pezizomycotina</taxon>
        <taxon>Sordariomycetes</taxon>
        <taxon>Sordariomycetidae</taxon>
        <taxon>Sordariales</taxon>
        <taxon>Chaetomiaceae</taxon>
        <taxon>Chaetomium</taxon>
    </lineage>
</organism>
<feature type="transmembrane region" description="Helical" evidence="2">
    <location>
        <begin position="138"/>
        <end position="160"/>
    </location>
</feature>
<gene>
    <name evidence="3" type="ORF">B0T15DRAFT_513794</name>
</gene>
<keyword evidence="2" id="KW-0472">Membrane</keyword>
<dbReference type="PANTHER" id="PTHR37577:SF1">
    <property type="entry name" value="INTEGRAL MEMBRANE PROTEIN"/>
    <property type="match status" value="1"/>
</dbReference>
<accession>A0AAJ0GPR8</accession>
<feature type="compositionally biased region" description="Basic and acidic residues" evidence="1">
    <location>
        <begin position="428"/>
        <end position="438"/>
    </location>
</feature>
<protein>
    <submittedName>
        <fullName evidence="3">Uncharacterized protein</fullName>
    </submittedName>
</protein>
<feature type="region of interest" description="Disordered" evidence="1">
    <location>
        <begin position="428"/>
        <end position="463"/>
    </location>
</feature>
<reference evidence="3" key="1">
    <citation type="journal article" date="2023" name="Mol. Phylogenet. Evol.">
        <title>Genome-scale phylogeny and comparative genomics of the fungal order Sordariales.</title>
        <authorList>
            <person name="Hensen N."/>
            <person name="Bonometti L."/>
            <person name="Westerberg I."/>
            <person name="Brannstrom I.O."/>
            <person name="Guillou S."/>
            <person name="Cros-Aarteil S."/>
            <person name="Calhoun S."/>
            <person name="Haridas S."/>
            <person name="Kuo A."/>
            <person name="Mondo S."/>
            <person name="Pangilinan J."/>
            <person name="Riley R."/>
            <person name="LaButti K."/>
            <person name="Andreopoulos B."/>
            <person name="Lipzen A."/>
            <person name="Chen C."/>
            <person name="Yan M."/>
            <person name="Daum C."/>
            <person name="Ng V."/>
            <person name="Clum A."/>
            <person name="Steindorff A."/>
            <person name="Ohm R.A."/>
            <person name="Martin F."/>
            <person name="Silar P."/>
            <person name="Natvig D.O."/>
            <person name="Lalanne C."/>
            <person name="Gautier V."/>
            <person name="Ament-Velasquez S.L."/>
            <person name="Kruys A."/>
            <person name="Hutchinson M.I."/>
            <person name="Powell A.J."/>
            <person name="Barry K."/>
            <person name="Miller A.N."/>
            <person name="Grigoriev I.V."/>
            <person name="Debuchy R."/>
            <person name="Gladieux P."/>
            <person name="Hiltunen Thoren M."/>
            <person name="Johannesson H."/>
        </authorList>
    </citation>
    <scope>NUCLEOTIDE SEQUENCE</scope>
    <source>
        <strain evidence="3">CBS 333.67</strain>
    </source>
</reference>
<dbReference type="EMBL" id="JAUDZG010000006">
    <property type="protein sequence ID" value="KAK3303645.1"/>
    <property type="molecule type" value="Genomic_DNA"/>
</dbReference>
<evidence type="ECO:0000313" key="4">
    <source>
        <dbReference type="Proteomes" id="UP001273166"/>
    </source>
</evidence>
<dbReference type="RefSeq" id="XP_062719425.1">
    <property type="nucleotide sequence ID" value="XM_062868069.1"/>
</dbReference>
<reference evidence="3" key="2">
    <citation type="submission" date="2023-06" db="EMBL/GenBank/DDBJ databases">
        <authorList>
            <consortium name="Lawrence Berkeley National Laboratory"/>
            <person name="Mondo S.J."/>
            <person name="Hensen N."/>
            <person name="Bonometti L."/>
            <person name="Westerberg I."/>
            <person name="Brannstrom I.O."/>
            <person name="Guillou S."/>
            <person name="Cros-Aarteil S."/>
            <person name="Calhoun S."/>
            <person name="Haridas S."/>
            <person name="Kuo A."/>
            <person name="Pangilinan J."/>
            <person name="Riley R."/>
            <person name="Labutti K."/>
            <person name="Andreopoulos B."/>
            <person name="Lipzen A."/>
            <person name="Chen C."/>
            <person name="Yanf M."/>
            <person name="Daum C."/>
            <person name="Ng V."/>
            <person name="Clum A."/>
            <person name="Steindorff A."/>
            <person name="Ohm R."/>
            <person name="Martin F."/>
            <person name="Silar P."/>
            <person name="Natvig D."/>
            <person name="Lalanne C."/>
            <person name="Gautier V."/>
            <person name="Ament-Velasquez S.L."/>
            <person name="Kruys A."/>
            <person name="Hutchinson M.I."/>
            <person name="Powell A.J."/>
            <person name="Barry K."/>
            <person name="Miller A.N."/>
            <person name="Grigoriev I.V."/>
            <person name="Debuchy R."/>
            <person name="Gladieux P."/>
            <person name="Thoren M.H."/>
            <person name="Johannesson H."/>
        </authorList>
    </citation>
    <scope>NUCLEOTIDE SEQUENCE</scope>
    <source>
        <strain evidence="3">CBS 333.67</strain>
    </source>
</reference>
<evidence type="ECO:0000256" key="2">
    <source>
        <dbReference type="SAM" id="Phobius"/>
    </source>
</evidence>
<feature type="transmembrane region" description="Helical" evidence="2">
    <location>
        <begin position="358"/>
        <end position="378"/>
    </location>
</feature>
<keyword evidence="2" id="KW-1133">Transmembrane helix</keyword>
<comment type="caution">
    <text evidence="3">The sequence shown here is derived from an EMBL/GenBank/DDBJ whole genome shotgun (WGS) entry which is preliminary data.</text>
</comment>